<comment type="caution">
    <text evidence="3">The sequence shown here is derived from an EMBL/GenBank/DDBJ whole genome shotgun (WGS) entry which is preliminary data.</text>
</comment>
<dbReference type="InterPro" id="IPR032834">
    <property type="entry name" value="NatK-like_C"/>
</dbReference>
<dbReference type="Proteomes" id="UP000469194">
    <property type="component" value="Unassembled WGS sequence"/>
</dbReference>
<dbReference type="SUPFAM" id="SSF55874">
    <property type="entry name" value="ATPase domain of HSP90 chaperone/DNA topoisomerase II/histidine kinase"/>
    <property type="match status" value="1"/>
</dbReference>
<keyword evidence="4" id="KW-1185">Reference proteome</keyword>
<dbReference type="AlphaFoldDB" id="A0A6N9Z5X5"/>
<feature type="transmembrane region" description="Helical" evidence="1">
    <location>
        <begin position="38"/>
        <end position="56"/>
    </location>
</feature>
<dbReference type="RefSeq" id="WP_163230875.1">
    <property type="nucleotide sequence ID" value="NZ_WHZW01000010.1"/>
</dbReference>
<keyword evidence="1" id="KW-0472">Membrane</keyword>
<name>A0A6N9Z5X5_9BIFI</name>
<feature type="transmembrane region" description="Helical" evidence="1">
    <location>
        <begin position="6"/>
        <end position="26"/>
    </location>
</feature>
<feature type="transmembrane region" description="Helical" evidence="1">
    <location>
        <begin position="194"/>
        <end position="213"/>
    </location>
</feature>
<reference evidence="3 4" key="1">
    <citation type="submission" date="2019-10" db="EMBL/GenBank/DDBJ databases">
        <title>Bifidobacterium from non-human primates.</title>
        <authorList>
            <person name="Modesto M."/>
        </authorList>
    </citation>
    <scope>NUCLEOTIDE SEQUENCE [LARGE SCALE GENOMIC DNA]</scope>
    <source>
        <strain evidence="3 4">TRE17</strain>
    </source>
</reference>
<evidence type="ECO:0000313" key="3">
    <source>
        <dbReference type="EMBL" id="NEG89515.1"/>
    </source>
</evidence>
<evidence type="ECO:0000313" key="4">
    <source>
        <dbReference type="Proteomes" id="UP000469194"/>
    </source>
</evidence>
<evidence type="ECO:0000256" key="1">
    <source>
        <dbReference type="SAM" id="Phobius"/>
    </source>
</evidence>
<feature type="transmembrane region" description="Helical" evidence="1">
    <location>
        <begin position="164"/>
        <end position="188"/>
    </location>
</feature>
<sequence>MIDALTMPFTLLCGMTAVYGLVPARARTSAFANANPAIIARSATITIALLVVAFLAKLEFVNFDTNSTAIEAPLCLLLLATFTLTVPRIRPMQALYVAAWAQILAEMGFECVDLVTNGLSEPAHVVCRTVLSVLCAAALYAACRRWLAPQLQVNGSYLIGRRKLAFVVAIVILFLLLSNYQLIFLLIGSRGHSYMVPAFRLMTGTLSLAALYLQNDIEKRQQAQLELNMVQQLWQRQQSQYATAKENIDIINRKCHDLKYQLAAFRAMRGDTSRDDAEIDRKLGEVERSVMIYDATFDTGNPVLDVVLTEKSLYCEAHHITMTCMADGKALDFLDKADVYALFGNAIDNAIESVAKQQDPNKRVIQVSAYADNGFLMIRFRNYCDVPVTIGDDGLPTTSKTHEPGYHGYGLRGIRYTAEQYGGTMDIHIEPESFTLRVMIPVPTGA</sequence>
<evidence type="ECO:0000259" key="2">
    <source>
        <dbReference type="Pfam" id="PF14501"/>
    </source>
</evidence>
<feature type="domain" description="Sensor histidine kinase NatK-like C-terminal" evidence="2">
    <location>
        <begin position="336"/>
        <end position="441"/>
    </location>
</feature>
<organism evidence="3 4">
    <name type="scientific">Bifidobacterium aerophilum</name>
    <dbReference type="NCBI Taxonomy" id="1798155"/>
    <lineage>
        <taxon>Bacteria</taxon>
        <taxon>Bacillati</taxon>
        <taxon>Actinomycetota</taxon>
        <taxon>Actinomycetes</taxon>
        <taxon>Bifidobacteriales</taxon>
        <taxon>Bifidobacteriaceae</taxon>
        <taxon>Bifidobacterium</taxon>
    </lineage>
</organism>
<accession>A0A6N9Z5X5</accession>
<dbReference type="Pfam" id="PF14501">
    <property type="entry name" value="HATPase_c_5"/>
    <property type="match status" value="1"/>
</dbReference>
<keyword evidence="1" id="KW-1133">Transmembrane helix</keyword>
<gene>
    <name evidence="3" type="ORF">GFD25_05845</name>
</gene>
<dbReference type="InterPro" id="IPR036890">
    <property type="entry name" value="HATPase_C_sf"/>
</dbReference>
<protein>
    <submittedName>
        <fullName evidence="3">GHKL domain-containing protein</fullName>
    </submittedName>
</protein>
<dbReference type="Gene3D" id="3.30.565.10">
    <property type="entry name" value="Histidine kinase-like ATPase, C-terminal domain"/>
    <property type="match status" value="1"/>
</dbReference>
<proteinExistence type="predicted"/>
<dbReference type="EMBL" id="WHZW01000010">
    <property type="protein sequence ID" value="NEG89515.1"/>
    <property type="molecule type" value="Genomic_DNA"/>
</dbReference>
<dbReference type="CDD" id="cd16935">
    <property type="entry name" value="HATPase_AgrC-ComD-like"/>
    <property type="match status" value="1"/>
</dbReference>
<keyword evidence="1" id="KW-0812">Transmembrane</keyword>
<feature type="transmembrane region" description="Helical" evidence="1">
    <location>
        <begin position="68"/>
        <end position="87"/>
    </location>
</feature>